<evidence type="ECO:0000259" key="2">
    <source>
        <dbReference type="SMART" id="SM00343"/>
    </source>
</evidence>
<accession>A0AAD8TAU9</accession>
<dbReference type="Gene3D" id="3.40.50.1010">
    <property type="entry name" value="5'-nuclease"/>
    <property type="match status" value="1"/>
</dbReference>
<reference evidence="3" key="1">
    <citation type="submission" date="2023-07" db="EMBL/GenBank/DDBJ databases">
        <title>A chromosome-level genome assembly of Lolium multiflorum.</title>
        <authorList>
            <person name="Chen Y."/>
            <person name="Copetti D."/>
            <person name="Kolliker R."/>
            <person name="Studer B."/>
        </authorList>
    </citation>
    <scope>NUCLEOTIDE SEQUENCE</scope>
    <source>
        <strain evidence="3">02402/16</strain>
        <tissue evidence="3">Leaf</tissue>
    </source>
</reference>
<dbReference type="GO" id="GO:0004540">
    <property type="term" value="F:RNA nuclease activity"/>
    <property type="evidence" value="ECO:0007669"/>
    <property type="project" value="InterPro"/>
</dbReference>
<dbReference type="PANTHER" id="PTHR14379:SF24">
    <property type="entry name" value="GENOME ASSEMBLY, CHROMOSOME: II"/>
    <property type="match status" value="1"/>
</dbReference>
<comment type="caution">
    <text evidence="3">The sequence shown here is derived from an EMBL/GenBank/DDBJ whole genome shotgun (WGS) entry which is preliminary data.</text>
</comment>
<dbReference type="InterPro" id="IPR024768">
    <property type="entry name" value="Marf1"/>
</dbReference>
<feature type="domain" description="CCHC-type" evidence="2">
    <location>
        <begin position="272"/>
        <end position="287"/>
    </location>
</feature>
<protein>
    <recommendedName>
        <fullName evidence="2">CCHC-type domain-containing protein</fullName>
    </recommendedName>
</protein>
<feature type="domain" description="CCHC-type" evidence="2">
    <location>
        <begin position="290"/>
        <end position="306"/>
    </location>
</feature>
<feature type="domain" description="CCHC-type" evidence="2">
    <location>
        <begin position="327"/>
        <end position="343"/>
    </location>
</feature>
<evidence type="ECO:0000313" key="4">
    <source>
        <dbReference type="Proteomes" id="UP001231189"/>
    </source>
</evidence>
<organism evidence="3 4">
    <name type="scientific">Lolium multiflorum</name>
    <name type="common">Italian ryegrass</name>
    <name type="synonym">Lolium perenne subsp. multiflorum</name>
    <dbReference type="NCBI Taxonomy" id="4521"/>
    <lineage>
        <taxon>Eukaryota</taxon>
        <taxon>Viridiplantae</taxon>
        <taxon>Streptophyta</taxon>
        <taxon>Embryophyta</taxon>
        <taxon>Tracheophyta</taxon>
        <taxon>Spermatophyta</taxon>
        <taxon>Magnoliopsida</taxon>
        <taxon>Liliopsida</taxon>
        <taxon>Poales</taxon>
        <taxon>Poaceae</taxon>
        <taxon>BOP clade</taxon>
        <taxon>Pooideae</taxon>
        <taxon>Poodae</taxon>
        <taxon>Poeae</taxon>
        <taxon>Poeae Chloroplast Group 2 (Poeae type)</taxon>
        <taxon>Loliodinae</taxon>
        <taxon>Loliinae</taxon>
        <taxon>Lolium</taxon>
    </lineage>
</organism>
<dbReference type="GO" id="GO:0008270">
    <property type="term" value="F:zinc ion binding"/>
    <property type="evidence" value="ECO:0007669"/>
    <property type="project" value="InterPro"/>
</dbReference>
<sequence>MGEFAVAKTSVWWDIENCCVPRSCDPRLIVQNMSSALAAAGYRGPISVSAYGDTHQIPHDIQHALSSTGVSLNHVPAGVKDASDKKILVDMLFWALDNPPPANYLLISGDRDFSNAIHKLKMRRYNILLANPPNVSQTLVAAAKSVWLWKSLVAGEPPLAQSPYISSTSSGNKVDLDKSKNIVLSSSDVTQDTNHEVPNILCDPQSDANGKADKKSEVEEPREMKTDKLSKAARRKQLKRSNPGGSELTKQTVFKKSKKSKKAKRAKRKRLICFRCGDRHCAAECTFSGECQCCGKPGHKDLLCRENPHRIVRRIPHYRPSQGQGMICFKCGVVGHCGAKCTYIGSCDHCGHLGHMESVCRQNPDSIIKWEQVQGHADSNAKSFQGSVHITVHAS</sequence>
<dbReference type="CDD" id="cd10910">
    <property type="entry name" value="PIN_limkain_b1_N_like"/>
    <property type="match status" value="1"/>
</dbReference>
<dbReference type="InterPro" id="IPR001878">
    <property type="entry name" value="Znf_CCHC"/>
</dbReference>
<dbReference type="Proteomes" id="UP001231189">
    <property type="component" value="Unassembled WGS sequence"/>
</dbReference>
<gene>
    <name evidence="3" type="ORF">QYE76_039355</name>
</gene>
<feature type="compositionally biased region" description="Basic and acidic residues" evidence="1">
    <location>
        <begin position="210"/>
        <end position="230"/>
    </location>
</feature>
<evidence type="ECO:0000256" key="1">
    <source>
        <dbReference type="SAM" id="MobiDB-lite"/>
    </source>
</evidence>
<dbReference type="InterPro" id="IPR021139">
    <property type="entry name" value="NYN"/>
</dbReference>
<dbReference type="EMBL" id="JAUUTY010000002">
    <property type="protein sequence ID" value="KAK1678507.1"/>
    <property type="molecule type" value="Genomic_DNA"/>
</dbReference>
<dbReference type="SMART" id="SM00343">
    <property type="entry name" value="ZnF_C2HC"/>
    <property type="match status" value="4"/>
</dbReference>
<proteinExistence type="predicted"/>
<dbReference type="GO" id="GO:0010468">
    <property type="term" value="P:regulation of gene expression"/>
    <property type="evidence" value="ECO:0007669"/>
    <property type="project" value="InterPro"/>
</dbReference>
<dbReference type="Pfam" id="PF01936">
    <property type="entry name" value="NYN"/>
    <property type="match status" value="1"/>
</dbReference>
<feature type="compositionally biased region" description="Basic residues" evidence="1">
    <location>
        <begin position="253"/>
        <end position="263"/>
    </location>
</feature>
<evidence type="ECO:0000313" key="3">
    <source>
        <dbReference type="EMBL" id="KAK1678507.1"/>
    </source>
</evidence>
<dbReference type="GO" id="GO:0005777">
    <property type="term" value="C:peroxisome"/>
    <property type="evidence" value="ECO:0007669"/>
    <property type="project" value="InterPro"/>
</dbReference>
<keyword evidence="4" id="KW-1185">Reference proteome</keyword>
<dbReference type="PANTHER" id="PTHR14379">
    <property type="entry name" value="LIMKAIN B LKAP"/>
    <property type="match status" value="1"/>
</dbReference>
<feature type="domain" description="CCHC-type" evidence="2">
    <location>
        <begin position="346"/>
        <end position="362"/>
    </location>
</feature>
<dbReference type="GO" id="GO:0003676">
    <property type="term" value="F:nucleic acid binding"/>
    <property type="evidence" value="ECO:0007669"/>
    <property type="project" value="InterPro"/>
</dbReference>
<dbReference type="AlphaFoldDB" id="A0AAD8TAU9"/>
<feature type="region of interest" description="Disordered" evidence="1">
    <location>
        <begin position="187"/>
        <end position="263"/>
    </location>
</feature>
<name>A0AAD8TAU9_LOLMU</name>